<dbReference type="RefSeq" id="WP_012779172.1">
    <property type="nucleotide sequence ID" value="NC_012988.1"/>
</dbReference>
<evidence type="ECO:0000313" key="3">
    <source>
        <dbReference type="Proteomes" id="UP000008070"/>
    </source>
</evidence>
<feature type="chain" id="PRO_5002976398" evidence="1">
    <location>
        <begin position="23"/>
        <end position="70"/>
    </location>
</feature>
<dbReference type="KEGG" id="mdi:METDI0375"/>
<protein>
    <submittedName>
        <fullName evidence="2">Uncharacterized protein</fullName>
    </submittedName>
</protein>
<reference evidence="3" key="1">
    <citation type="journal article" date="2009" name="PLoS ONE">
        <title>Methylobacterium genome sequences: a reference blueprint to investigate microbial metabolism of C1 compounds from natural and industrial sources.</title>
        <authorList>
            <person name="Vuilleumier S."/>
            <person name="Chistoserdova L."/>
            <person name="Lee M.-C."/>
            <person name="Bringel F."/>
            <person name="Lajus A."/>
            <person name="Zhou Y."/>
            <person name="Gourion B."/>
            <person name="Barbe V."/>
            <person name="Chang J."/>
            <person name="Cruveiller S."/>
            <person name="Dossat C."/>
            <person name="Gillett W."/>
            <person name="Gruffaz C."/>
            <person name="Haugen E."/>
            <person name="Hourcade E."/>
            <person name="Levy R."/>
            <person name="Mangenot S."/>
            <person name="Muller E."/>
            <person name="Nadalig T."/>
            <person name="Pagni M."/>
            <person name="Penny C."/>
            <person name="Peyraud R."/>
            <person name="Robinson D.G."/>
            <person name="Roche D."/>
            <person name="Rouy Z."/>
            <person name="Saenampechek C."/>
            <person name="Salvignol G."/>
            <person name="Vallenet D."/>
            <person name="Wu Z."/>
            <person name="Marx C.J."/>
            <person name="Vorholt J.A."/>
            <person name="Olson M.V."/>
            <person name="Kaul R."/>
            <person name="Weissenbach J."/>
            <person name="Medigue C."/>
            <person name="Lidstrom M.E."/>
        </authorList>
    </citation>
    <scope>NUCLEOTIDE SEQUENCE [LARGE SCALE GENOMIC DNA]</scope>
    <source>
        <strain evidence="3">DSM 6343 / CIP 106787 / DM4</strain>
    </source>
</reference>
<organism evidence="2 3">
    <name type="scientific">Methylorubrum extorquens (strain DSM 6343 / CIP 106787 / DM4)</name>
    <name type="common">Methylobacterium extorquens</name>
    <dbReference type="NCBI Taxonomy" id="661410"/>
    <lineage>
        <taxon>Bacteria</taxon>
        <taxon>Pseudomonadati</taxon>
        <taxon>Pseudomonadota</taxon>
        <taxon>Alphaproteobacteria</taxon>
        <taxon>Hyphomicrobiales</taxon>
        <taxon>Methylobacteriaceae</taxon>
        <taxon>Methylorubrum</taxon>
    </lineage>
</organism>
<dbReference type="AlphaFoldDB" id="C7C972"/>
<keyword evidence="1" id="KW-0732">Signal</keyword>
<feature type="signal peptide" evidence="1">
    <location>
        <begin position="1"/>
        <end position="22"/>
    </location>
</feature>
<gene>
    <name evidence="2" type="ORF">METD_I0375</name>
</gene>
<dbReference type="GeneID" id="72987712"/>
<sequence length="70" mass="7081">MKKLVVIVGSLLAGLMSALALALASSEVTTVGRSEDAGGADARRKTAQTGAALRAHLRSAAARDPRIAIP</sequence>
<dbReference type="EMBL" id="FP103042">
    <property type="protein sequence ID" value="CAX22038.1"/>
    <property type="molecule type" value="Genomic_DNA"/>
</dbReference>
<proteinExistence type="predicted"/>
<accession>C7C972</accession>
<evidence type="ECO:0000256" key="1">
    <source>
        <dbReference type="SAM" id="SignalP"/>
    </source>
</evidence>
<dbReference type="Proteomes" id="UP000008070">
    <property type="component" value="Chromosome"/>
</dbReference>
<evidence type="ECO:0000313" key="2">
    <source>
        <dbReference type="EMBL" id="CAX22038.1"/>
    </source>
</evidence>
<name>C7C972_METED</name>
<dbReference type="HOGENOM" id="CLU_2753218_0_0_5"/>